<dbReference type="OrthoDB" id="9769991at2"/>
<evidence type="ECO:0000259" key="2">
    <source>
        <dbReference type="Pfam" id="PF11329"/>
    </source>
</evidence>
<dbReference type="InterPro" id="IPR019282">
    <property type="entry name" value="Glycoamylase-like_cons_dom"/>
</dbReference>
<protein>
    <submittedName>
        <fullName evidence="3">Uncharacterized protein</fullName>
    </submittedName>
</protein>
<evidence type="ECO:0000259" key="1">
    <source>
        <dbReference type="Pfam" id="PF10091"/>
    </source>
</evidence>
<organism evidence="3 4">
    <name type="scientific">Cryobacterium psychrotolerans</name>
    <dbReference type="NCBI Taxonomy" id="386301"/>
    <lineage>
        <taxon>Bacteria</taxon>
        <taxon>Bacillati</taxon>
        <taxon>Actinomycetota</taxon>
        <taxon>Actinomycetes</taxon>
        <taxon>Micrococcales</taxon>
        <taxon>Microbacteriaceae</taxon>
        <taxon>Cryobacterium</taxon>
    </lineage>
</organism>
<feature type="domain" description="DUF3131" evidence="2">
    <location>
        <begin position="59"/>
        <end position="206"/>
    </location>
</feature>
<feature type="domain" description="Glycoamylase-like" evidence="1">
    <location>
        <begin position="311"/>
        <end position="510"/>
    </location>
</feature>
<dbReference type="EMBL" id="FNFU01000020">
    <property type="protein sequence ID" value="SDK97191.1"/>
    <property type="molecule type" value="Genomic_DNA"/>
</dbReference>
<reference evidence="3 4" key="1">
    <citation type="submission" date="2016-10" db="EMBL/GenBank/DDBJ databases">
        <authorList>
            <person name="de Groot N.N."/>
        </authorList>
    </citation>
    <scope>NUCLEOTIDE SEQUENCE [LARGE SCALE GENOMIC DNA]</scope>
    <source>
        <strain evidence="3 4">CGMCC 1.5382</strain>
    </source>
</reference>
<evidence type="ECO:0000313" key="4">
    <source>
        <dbReference type="Proteomes" id="UP000198701"/>
    </source>
</evidence>
<dbReference type="Proteomes" id="UP000198701">
    <property type="component" value="Unassembled WGS sequence"/>
</dbReference>
<proteinExistence type="predicted"/>
<dbReference type="Gene3D" id="1.50.10.140">
    <property type="match status" value="1"/>
</dbReference>
<dbReference type="InterPro" id="IPR021478">
    <property type="entry name" value="DUF3131"/>
</dbReference>
<dbReference type="Pfam" id="PF10091">
    <property type="entry name" value="Glycoamylase"/>
    <property type="match status" value="1"/>
</dbReference>
<name>A0A1G9G9H5_9MICO</name>
<dbReference type="InterPro" id="IPR006311">
    <property type="entry name" value="TAT_signal"/>
</dbReference>
<accession>A0A1G9G9H5</accession>
<dbReference type="STRING" id="386301.SAMN05216282_12042"/>
<sequence>MTTIPAFTAATLAATRRQFLVGGAAVTAVGLATAQTTPAHASPFASGTSAGVDRGTLQRWARDTWASLVAMTDPVTGLPADNISGPVNEPRRSGYTSPTNIGGYLWSAVVARELGIISAGECLERLTRTLTTMARLKHHEPSGMFYNWYDEATGDVVTTWPEDGNTVYPFLSSVDNGWFAAALMVVRNAEPRTARLANGILKKMNFGMFYNKDARPGIGAGLLRGGFWDVKPAVNTAEGNYLGNGPDVFYTLNHYDIHNSEPRIASYIGISRGQIPAAHYFATQRVFPDTCDWSWLEQKPVGDHQTYHGIDVFEGAFAYRGMHIVPSWGGDMFEALMPDLFVPEAAWAPKAWGVNHPLTVRAQREFGMDDAKYGYWGFSPASRPGGGYSEWGVEAIGMNPDGYVSDMERTHYDGGFAGCREGTSPAPAWGDGVVTPHAAFLAMQYEPRQAFDNLVKIERELKAYGDGGFYDAVAVKSGLVARRYLSLDQAMVLGAIGNVFCGDVIRRNFTRGAVQDTIKPLISIEEFGAGIIA</sequence>
<dbReference type="Pfam" id="PF11329">
    <property type="entry name" value="DUF3131"/>
    <property type="match status" value="1"/>
</dbReference>
<dbReference type="RefSeq" id="WP_092324652.1">
    <property type="nucleotide sequence ID" value="NZ_FNFU01000020.1"/>
</dbReference>
<dbReference type="AlphaFoldDB" id="A0A1G9G9H5"/>
<evidence type="ECO:0000313" key="3">
    <source>
        <dbReference type="EMBL" id="SDK97191.1"/>
    </source>
</evidence>
<gene>
    <name evidence="3" type="ORF">SAMN05216282_12042</name>
</gene>
<dbReference type="PROSITE" id="PS51318">
    <property type="entry name" value="TAT"/>
    <property type="match status" value="1"/>
</dbReference>
<keyword evidence="4" id="KW-1185">Reference proteome</keyword>